<feature type="domain" description="TadE-like" evidence="2">
    <location>
        <begin position="14"/>
        <end position="56"/>
    </location>
</feature>
<dbReference type="Proteomes" id="UP000616114">
    <property type="component" value="Unassembled WGS sequence"/>
</dbReference>
<comment type="caution">
    <text evidence="3">The sequence shown here is derived from an EMBL/GenBank/DDBJ whole genome shotgun (WGS) entry which is preliminary data.</text>
</comment>
<reference evidence="3" key="2">
    <citation type="submission" date="2020-09" db="EMBL/GenBank/DDBJ databases">
        <authorList>
            <person name="Sun Q."/>
            <person name="Zhou Y."/>
        </authorList>
    </citation>
    <scope>NUCLEOTIDE SEQUENCE</scope>
    <source>
        <strain evidence="3">CGMCC 1.12785</strain>
    </source>
</reference>
<keyword evidence="1" id="KW-1133">Transmembrane helix</keyword>
<gene>
    <name evidence="3" type="ORF">GCM10011333_17450</name>
</gene>
<dbReference type="AlphaFoldDB" id="A0A8J2TY29"/>
<evidence type="ECO:0000259" key="2">
    <source>
        <dbReference type="Pfam" id="PF07811"/>
    </source>
</evidence>
<accession>A0A8J2TY29</accession>
<proteinExistence type="predicted"/>
<dbReference type="Pfam" id="PF07811">
    <property type="entry name" value="TadE"/>
    <property type="match status" value="1"/>
</dbReference>
<evidence type="ECO:0000313" key="3">
    <source>
        <dbReference type="EMBL" id="GGA14948.1"/>
    </source>
</evidence>
<dbReference type="EMBL" id="BMFY01000006">
    <property type="protein sequence ID" value="GGA14948.1"/>
    <property type="molecule type" value="Genomic_DNA"/>
</dbReference>
<sequence length="140" mass="14665">MPSTGYAARDSDRGSAVAEFALLSAMLVLVFLVVAQLALALHVRNTLIDSAAAGARLAAMGDRSLEEGERRTAELIATALHEGYARDIEARIVTAAGVEVVEVTVRAPVPLAGLLGPPETLQLRGRALVEDVRSDAEPPP</sequence>
<feature type="transmembrane region" description="Helical" evidence="1">
    <location>
        <begin position="20"/>
        <end position="41"/>
    </location>
</feature>
<dbReference type="RefSeq" id="WP_188550530.1">
    <property type="nucleotide sequence ID" value="NZ_BMFY01000006.1"/>
</dbReference>
<keyword evidence="1" id="KW-0812">Transmembrane</keyword>
<organism evidence="3 4">
    <name type="scientific">Sediminivirga luteola</name>
    <dbReference type="NCBI Taxonomy" id="1774748"/>
    <lineage>
        <taxon>Bacteria</taxon>
        <taxon>Bacillati</taxon>
        <taxon>Actinomycetota</taxon>
        <taxon>Actinomycetes</taxon>
        <taxon>Micrococcales</taxon>
        <taxon>Brevibacteriaceae</taxon>
        <taxon>Sediminivirga</taxon>
    </lineage>
</organism>
<name>A0A8J2TY29_9MICO</name>
<reference evidence="3" key="1">
    <citation type="journal article" date="2014" name="Int. J. Syst. Evol. Microbiol.">
        <title>Complete genome sequence of Corynebacterium casei LMG S-19264T (=DSM 44701T), isolated from a smear-ripened cheese.</title>
        <authorList>
            <consortium name="US DOE Joint Genome Institute (JGI-PGF)"/>
            <person name="Walter F."/>
            <person name="Albersmeier A."/>
            <person name="Kalinowski J."/>
            <person name="Ruckert C."/>
        </authorList>
    </citation>
    <scope>NUCLEOTIDE SEQUENCE</scope>
    <source>
        <strain evidence="3">CGMCC 1.12785</strain>
    </source>
</reference>
<keyword evidence="1" id="KW-0472">Membrane</keyword>
<evidence type="ECO:0000313" key="4">
    <source>
        <dbReference type="Proteomes" id="UP000616114"/>
    </source>
</evidence>
<keyword evidence="4" id="KW-1185">Reference proteome</keyword>
<dbReference type="InterPro" id="IPR012495">
    <property type="entry name" value="TadE-like_dom"/>
</dbReference>
<evidence type="ECO:0000256" key="1">
    <source>
        <dbReference type="SAM" id="Phobius"/>
    </source>
</evidence>
<protein>
    <recommendedName>
        <fullName evidence="2">TadE-like domain-containing protein</fullName>
    </recommendedName>
</protein>